<dbReference type="EMBL" id="CP003540">
    <property type="protein sequence ID" value="AFK17145.1"/>
    <property type="molecule type" value="Genomic_DNA"/>
</dbReference>
<name>A0AAU8PP70_CORPS</name>
<dbReference type="AlphaFoldDB" id="A0AAU8PP70"/>
<evidence type="ECO:0000313" key="2">
    <source>
        <dbReference type="Proteomes" id="UP000006465"/>
    </source>
</evidence>
<dbReference type="Proteomes" id="UP000006465">
    <property type="component" value="Chromosome"/>
</dbReference>
<proteinExistence type="predicted"/>
<accession>A0AAU8PP70</accession>
<gene>
    <name evidence="1" type="ORF">CP258_07755</name>
</gene>
<dbReference type="RefSeq" id="WP_014367405.1">
    <property type="nucleotide sequence ID" value="NC_017945.3"/>
</dbReference>
<evidence type="ECO:0000313" key="1">
    <source>
        <dbReference type="EMBL" id="AFK17145.1"/>
    </source>
</evidence>
<protein>
    <submittedName>
        <fullName evidence="1">Uncharacterized protein</fullName>
    </submittedName>
</protein>
<reference evidence="1 2" key="1">
    <citation type="journal article" date="2013" name="J. Biotechnol.">
        <title>Genome sequence of Corynebacterium pseudotuberculosis biovar equi strain 258 and prediction of antigenic targets to improve biotechnological vaccine production.</title>
        <authorList>
            <person name="Soares S.C."/>
            <person name="Trost E."/>
            <person name="Ramos R.T."/>
            <person name="Carneiro A.R."/>
            <person name="Santos A.R."/>
            <person name="Pinto A.C."/>
            <person name="Barbosa E."/>
            <person name="Aburjaile F."/>
            <person name="Ali A."/>
            <person name="Diniz C.A."/>
            <person name="Hassan S.S."/>
            <person name="Fiaux K."/>
            <person name="Guimaraes L.C."/>
            <person name="Bakhtiar S.M."/>
            <person name="Pereira U."/>
            <person name="Almeida S.S."/>
            <person name="Abreu V.A."/>
            <person name="Rocha F.S."/>
            <person name="Dorella F.A."/>
            <person name="Miyoshi A."/>
            <person name="Silva A."/>
            <person name="Azevedo V."/>
            <person name="Tauch A."/>
        </authorList>
    </citation>
    <scope>NUCLEOTIDE SEQUENCE [LARGE SCALE GENOMIC DNA]</scope>
    <source>
        <strain evidence="1 2">258</strain>
    </source>
</reference>
<dbReference type="KEGG" id="coe:CP258_07755"/>
<organism evidence="1 2">
    <name type="scientific">Corynebacterium pseudotuberculosis 258</name>
    <dbReference type="NCBI Taxonomy" id="1168865"/>
    <lineage>
        <taxon>Bacteria</taxon>
        <taxon>Bacillati</taxon>
        <taxon>Actinomycetota</taxon>
        <taxon>Actinomycetes</taxon>
        <taxon>Mycobacteriales</taxon>
        <taxon>Corynebacteriaceae</taxon>
        <taxon>Corynebacterium</taxon>
    </lineage>
</organism>
<sequence length="142" mass="15710">MDKALWKNDVLFSGTGEALARIDKDHVVLSHSQIRVSVERKFPTGIVVRGESTSGIKYVLTTVGLSVHQLKAQCGESWYRLDRSSTLSTKRRIIRQGEVIGTIVFSRSGTGKISLEQQISTACLAFLSYACRLIDAPRDLRG</sequence>